<accession>A0A9Q0BT78</accession>
<protein>
    <submittedName>
        <fullName evidence="2">Uncharacterized protein</fullName>
    </submittedName>
</protein>
<sequence>GSSTRSFIIAAAVVSLLFSLPWLVFLFSPSLFLPFRFHRFQLQFHFRILHFAFPNCVCLKLLFQNKTRTTTATASFCRRFCWGFSLYYPTTPHDFSRRVCNKK</sequence>
<comment type="caution">
    <text evidence="2">The sequence shown here is derived from an EMBL/GenBank/DDBJ whole genome shotgun (WGS) entry which is preliminary data.</text>
</comment>
<evidence type="ECO:0000313" key="2">
    <source>
        <dbReference type="EMBL" id="KAI8043732.1"/>
    </source>
</evidence>
<dbReference type="Proteomes" id="UP001059596">
    <property type="component" value="Unassembled WGS sequence"/>
</dbReference>
<evidence type="ECO:0000313" key="3">
    <source>
        <dbReference type="Proteomes" id="UP001059596"/>
    </source>
</evidence>
<keyword evidence="1" id="KW-0812">Transmembrane</keyword>
<keyword evidence="3" id="KW-1185">Reference proteome</keyword>
<feature type="non-terminal residue" evidence="2">
    <location>
        <position position="1"/>
    </location>
</feature>
<dbReference type="EMBL" id="JAMKOV010000002">
    <property type="protein sequence ID" value="KAI8043732.1"/>
    <property type="molecule type" value="Genomic_DNA"/>
</dbReference>
<evidence type="ECO:0000256" key="1">
    <source>
        <dbReference type="SAM" id="Phobius"/>
    </source>
</evidence>
<keyword evidence="1" id="KW-0472">Membrane</keyword>
<feature type="transmembrane region" description="Helical" evidence="1">
    <location>
        <begin position="7"/>
        <end position="32"/>
    </location>
</feature>
<organism evidence="2 3">
    <name type="scientific">Drosophila gunungcola</name>
    <name type="common">fruit fly</name>
    <dbReference type="NCBI Taxonomy" id="103775"/>
    <lineage>
        <taxon>Eukaryota</taxon>
        <taxon>Metazoa</taxon>
        <taxon>Ecdysozoa</taxon>
        <taxon>Arthropoda</taxon>
        <taxon>Hexapoda</taxon>
        <taxon>Insecta</taxon>
        <taxon>Pterygota</taxon>
        <taxon>Neoptera</taxon>
        <taxon>Endopterygota</taxon>
        <taxon>Diptera</taxon>
        <taxon>Brachycera</taxon>
        <taxon>Muscomorpha</taxon>
        <taxon>Ephydroidea</taxon>
        <taxon>Drosophilidae</taxon>
        <taxon>Drosophila</taxon>
        <taxon>Sophophora</taxon>
    </lineage>
</organism>
<name>A0A9Q0BT78_9MUSC</name>
<reference evidence="2" key="1">
    <citation type="journal article" date="2023" name="Genome Biol. Evol.">
        <title>Long-read-based Genome Assembly of Drosophila gunungcola Reveals Fewer Chemosensory Genes in Flower-breeding Species.</title>
        <authorList>
            <person name="Negi A."/>
            <person name="Liao B.Y."/>
            <person name="Yeh S.D."/>
        </authorList>
    </citation>
    <scope>NUCLEOTIDE SEQUENCE</scope>
    <source>
        <strain evidence="2">Sukarami</strain>
    </source>
</reference>
<feature type="transmembrane region" description="Helical" evidence="1">
    <location>
        <begin position="44"/>
        <end position="63"/>
    </location>
</feature>
<dbReference type="AlphaFoldDB" id="A0A9Q0BT78"/>
<keyword evidence="1" id="KW-1133">Transmembrane helix</keyword>
<gene>
    <name evidence="2" type="ORF">M5D96_005070</name>
</gene>
<proteinExistence type="predicted"/>